<name>A0A939CGU4_9FIRM</name>
<comment type="caution">
    <text evidence="1">The sequence shown here is derived from an EMBL/GenBank/DDBJ whole genome shotgun (WGS) entry which is preliminary data.</text>
</comment>
<accession>A0A939CGU4</accession>
<evidence type="ECO:0000313" key="2">
    <source>
        <dbReference type="Proteomes" id="UP000737612"/>
    </source>
</evidence>
<dbReference type="AlphaFoldDB" id="A0A939CGU4"/>
<reference evidence="1" key="1">
    <citation type="submission" date="2021-02" db="EMBL/GenBank/DDBJ databases">
        <title>Metagenome-assembled genomes from human diarrheal sample B26.</title>
        <authorList>
            <person name="Ateba T.P."/>
            <person name="Alayande K.A."/>
            <person name="Mwanza M."/>
        </authorList>
    </citation>
    <scope>NUCLEOTIDE SEQUENCE</scope>
    <source>
        <strain evidence="1">06WH</strain>
    </source>
</reference>
<dbReference type="Proteomes" id="UP000737612">
    <property type="component" value="Unassembled WGS sequence"/>
</dbReference>
<dbReference type="RefSeq" id="WP_117812784.1">
    <property type="nucleotide sequence ID" value="NZ_JAAINQ010000020.1"/>
</dbReference>
<dbReference type="EMBL" id="JAFHBD010000058">
    <property type="protein sequence ID" value="MBN2954184.1"/>
    <property type="molecule type" value="Genomic_DNA"/>
</dbReference>
<organism evidence="1 2">
    <name type="scientific">Fusicatenibacter saccharivorans</name>
    <dbReference type="NCBI Taxonomy" id="1150298"/>
    <lineage>
        <taxon>Bacteria</taxon>
        <taxon>Bacillati</taxon>
        <taxon>Bacillota</taxon>
        <taxon>Clostridia</taxon>
        <taxon>Lachnospirales</taxon>
        <taxon>Lachnospiraceae</taxon>
        <taxon>Fusicatenibacter</taxon>
    </lineage>
</organism>
<sequence>MGRRKKVRLEQIAVQWRKENSYGRYNNSSGRGNGYNSILSDVINYCIRFLKERLPEIETAALGNEAGMIGAASLL</sequence>
<evidence type="ECO:0000313" key="1">
    <source>
        <dbReference type="EMBL" id="MBN2954184.1"/>
    </source>
</evidence>
<gene>
    <name evidence="1" type="ORF">JTJ23_11475</name>
</gene>
<proteinExistence type="predicted"/>
<protein>
    <submittedName>
        <fullName evidence="1">Uncharacterized protein</fullName>
    </submittedName>
</protein>